<evidence type="ECO:0000256" key="1">
    <source>
        <dbReference type="ARBA" id="ARBA00008343"/>
    </source>
</evidence>
<dbReference type="PANTHER" id="PTHR10359">
    <property type="entry name" value="A/G-SPECIFIC ADENINE GLYCOSYLASE/ENDONUCLEASE III"/>
    <property type="match status" value="1"/>
</dbReference>
<dbReference type="Gene3D" id="1.10.1670.10">
    <property type="entry name" value="Helix-hairpin-Helix base-excision DNA repair enzymes (C-terminal)"/>
    <property type="match status" value="1"/>
</dbReference>
<feature type="binding site" evidence="10">
    <location>
        <position position="197"/>
    </location>
    <ligand>
        <name>[4Fe-4S] cluster</name>
        <dbReference type="ChEBI" id="CHEBI:49883"/>
    </ligand>
</feature>
<dbReference type="InterPro" id="IPR003265">
    <property type="entry name" value="HhH-GPD_domain"/>
</dbReference>
<keyword evidence="4 10" id="KW-0227">DNA damage</keyword>
<protein>
    <recommendedName>
        <fullName evidence="10">Endonuclease III</fullName>
        <ecNumber evidence="10">4.2.99.18</ecNumber>
    </recommendedName>
    <alternativeName>
        <fullName evidence="10">DNA-(apurinic or apyrimidinic site) lyase</fullName>
    </alternativeName>
</protein>
<feature type="binding site" evidence="10">
    <location>
        <position position="200"/>
    </location>
    <ligand>
        <name>[4Fe-4S] cluster</name>
        <dbReference type="ChEBI" id="CHEBI:49883"/>
    </ligand>
</feature>
<keyword evidence="3 10" id="KW-0479">Metal-binding</keyword>
<evidence type="ECO:0000256" key="4">
    <source>
        <dbReference type="ARBA" id="ARBA00022763"/>
    </source>
</evidence>
<dbReference type="PROSITE" id="PS00764">
    <property type="entry name" value="ENDONUCLEASE_III_1"/>
    <property type="match status" value="1"/>
</dbReference>
<dbReference type="EMBL" id="JBHUCX010000102">
    <property type="protein sequence ID" value="MFD1678200.1"/>
    <property type="molecule type" value="Genomic_DNA"/>
</dbReference>
<evidence type="ECO:0000256" key="2">
    <source>
        <dbReference type="ARBA" id="ARBA00022485"/>
    </source>
</evidence>
<sequence length="215" mass="24346">MRLLTKKETLTVMEQLAKRYPDARCALNFSTPFELLIATMLSAQCTDVRVNMVTEKLFQKYRGPAAFAAVTPDILQEDIREVGLFRNKAQNIVATSQMLLEQFGGEVPRTREELVSLPGVGRKTANVVLSNAFDIPALAVDTHVLRVSNRLGLAHSDTPDETERQVCRRIPKTMWSQAHHYLIHHGRQVCVARKPKCELCPITDVCQYYRQHANT</sequence>
<dbReference type="EC" id="4.2.99.18" evidence="10"/>
<dbReference type="PIRSF" id="PIRSF001435">
    <property type="entry name" value="Nth"/>
    <property type="match status" value="1"/>
</dbReference>
<keyword evidence="8 10" id="KW-0234">DNA repair</keyword>
<dbReference type="SUPFAM" id="SSF48150">
    <property type="entry name" value="DNA-glycosylase"/>
    <property type="match status" value="1"/>
</dbReference>
<dbReference type="InterPro" id="IPR005759">
    <property type="entry name" value="Nth"/>
</dbReference>
<dbReference type="PROSITE" id="PS01155">
    <property type="entry name" value="ENDONUCLEASE_III_2"/>
    <property type="match status" value="1"/>
</dbReference>
<dbReference type="PANTHER" id="PTHR10359:SF18">
    <property type="entry name" value="ENDONUCLEASE III"/>
    <property type="match status" value="1"/>
</dbReference>
<dbReference type="Pfam" id="PF00633">
    <property type="entry name" value="HHH"/>
    <property type="match status" value="1"/>
</dbReference>
<evidence type="ECO:0000313" key="12">
    <source>
        <dbReference type="EMBL" id="MFD1678200.1"/>
    </source>
</evidence>
<dbReference type="InterPro" id="IPR003651">
    <property type="entry name" value="Endonuclease3_FeS-loop_motif"/>
</dbReference>
<dbReference type="InterPro" id="IPR011257">
    <property type="entry name" value="DNA_glycosylase"/>
</dbReference>
<comment type="cofactor">
    <cofactor evidence="10">
        <name>[4Fe-4S] cluster</name>
        <dbReference type="ChEBI" id="CHEBI:49883"/>
    </cofactor>
    <text evidence="10">Binds 1 [4Fe-4S] cluster.</text>
</comment>
<keyword evidence="13" id="KW-1185">Reference proteome</keyword>
<proteinExistence type="inferred from homology"/>
<feature type="binding site" evidence="10">
    <location>
        <position position="206"/>
    </location>
    <ligand>
        <name>[4Fe-4S] cluster</name>
        <dbReference type="ChEBI" id="CHEBI:49883"/>
    </ligand>
</feature>
<evidence type="ECO:0000256" key="6">
    <source>
        <dbReference type="ARBA" id="ARBA00023004"/>
    </source>
</evidence>
<comment type="similarity">
    <text evidence="1 10">Belongs to the Nth/MutY family.</text>
</comment>
<keyword evidence="12" id="KW-0255">Endonuclease</keyword>
<dbReference type="InterPro" id="IPR004036">
    <property type="entry name" value="Endonuclease-III-like_CS2"/>
</dbReference>
<accession>A0ABW4JRT2</accession>
<dbReference type="RefSeq" id="WP_377946229.1">
    <property type="nucleotide sequence ID" value="NZ_JBHUCX010000102.1"/>
</dbReference>
<dbReference type="NCBIfam" id="TIGR01083">
    <property type="entry name" value="nth"/>
    <property type="match status" value="1"/>
</dbReference>
<dbReference type="GO" id="GO:0140078">
    <property type="term" value="F:class I DNA-(apurinic or apyrimidinic site) endonuclease activity"/>
    <property type="evidence" value="ECO:0007669"/>
    <property type="project" value="UniProtKB-EC"/>
</dbReference>
<organism evidence="12 13">
    <name type="scientific">Alicyclobacillus fodiniaquatilis</name>
    <dbReference type="NCBI Taxonomy" id="1661150"/>
    <lineage>
        <taxon>Bacteria</taxon>
        <taxon>Bacillati</taxon>
        <taxon>Bacillota</taxon>
        <taxon>Bacilli</taxon>
        <taxon>Bacillales</taxon>
        <taxon>Alicyclobacillaceae</taxon>
        <taxon>Alicyclobacillus</taxon>
    </lineage>
</organism>
<evidence type="ECO:0000256" key="8">
    <source>
        <dbReference type="ARBA" id="ARBA00023204"/>
    </source>
</evidence>
<name>A0ABW4JRT2_9BACL</name>
<keyword evidence="2 10" id="KW-0004">4Fe-4S</keyword>
<keyword evidence="10 12" id="KW-0456">Lyase</keyword>
<dbReference type="CDD" id="cd00056">
    <property type="entry name" value="ENDO3c"/>
    <property type="match status" value="1"/>
</dbReference>
<evidence type="ECO:0000256" key="7">
    <source>
        <dbReference type="ARBA" id="ARBA00023014"/>
    </source>
</evidence>
<keyword evidence="7 10" id="KW-0411">Iron-sulfur</keyword>
<dbReference type="SMART" id="SM00525">
    <property type="entry name" value="FES"/>
    <property type="match status" value="1"/>
</dbReference>
<comment type="caution">
    <text evidence="12">The sequence shown here is derived from an EMBL/GenBank/DDBJ whole genome shotgun (WGS) entry which is preliminary data.</text>
</comment>
<evidence type="ECO:0000259" key="11">
    <source>
        <dbReference type="SMART" id="SM00478"/>
    </source>
</evidence>
<evidence type="ECO:0000256" key="5">
    <source>
        <dbReference type="ARBA" id="ARBA00022801"/>
    </source>
</evidence>
<gene>
    <name evidence="10 12" type="primary">nth</name>
    <name evidence="12" type="ORF">ACFSB2_26385</name>
</gene>
<evidence type="ECO:0000256" key="9">
    <source>
        <dbReference type="ARBA" id="ARBA00023295"/>
    </source>
</evidence>
<feature type="binding site" evidence="10">
    <location>
        <position position="190"/>
    </location>
    <ligand>
        <name>[4Fe-4S] cluster</name>
        <dbReference type="ChEBI" id="CHEBI:49883"/>
    </ligand>
</feature>
<dbReference type="InterPro" id="IPR000445">
    <property type="entry name" value="HhH_motif"/>
</dbReference>
<comment type="function">
    <text evidence="10">DNA repair enzyme that has both DNA N-glycosylase activity and AP-lyase activity. The DNA N-glycosylase activity releases various damaged pyrimidines from DNA by cleaving the N-glycosidic bond, leaving an AP (apurinic/apyrimidinic) site. The AP-lyase activity cleaves the phosphodiester bond 3' to the AP site by a beta-elimination, leaving a 3'-terminal unsaturated sugar and a product with a terminal 5'-phosphate.</text>
</comment>
<keyword evidence="5 10" id="KW-0378">Hydrolase</keyword>
<dbReference type="Proteomes" id="UP001597079">
    <property type="component" value="Unassembled WGS sequence"/>
</dbReference>
<dbReference type="SMART" id="SM00478">
    <property type="entry name" value="ENDO3c"/>
    <property type="match status" value="1"/>
</dbReference>
<dbReference type="Gene3D" id="1.10.340.30">
    <property type="entry name" value="Hypothetical protein, domain 2"/>
    <property type="match status" value="1"/>
</dbReference>
<dbReference type="Pfam" id="PF10576">
    <property type="entry name" value="EndIII_4Fe-2S"/>
    <property type="match status" value="1"/>
</dbReference>
<reference evidence="13" key="1">
    <citation type="journal article" date="2019" name="Int. J. Syst. Evol. Microbiol.">
        <title>The Global Catalogue of Microorganisms (GCM) 10K type strain sequencing project: providing services to taxonomists for standard genome sequencing and annotation.</title>
        <authorList>
            <consortium name="The Broad Institute Genomics Platform"/>
            <consortium name="The Broad Institute Genome Sequencing Center for Infectious Disease"/>
            <person name="Wu L."/>
            <person name="Ma J."/>
        </authorList>
    </citation>
    <scope>NUCLEOTIDE SEQUENCE [LARGE SCALE GENOMIC DNA]</scope>
    <source>
        <strain evidence="13">CGMCC 1.12286</strain>
    </source>
</reference>
<dbReference type="InterPro" id="IPR023170">
    <property type="entry name" value="HhH_base_excis_C"/>
</dbReference>
<keyword evidence="10" id="KW-0238">DNA-binding</keyword>
<keyword evidence="6 10" id="KW-0408">Iron</keyword>
<dbReference type="Pfam" id="PF00730">
    <property type="entry name" value="HhH-GPD"/>
    <property type="match status" value="1"/>
</dbReference>
<evidence type="ECO:0000256" key="3">
    <source>
        <dbReference type="ARBA" id="ARBA00022723"/>
    </source>
</evidence>
<dbReference type="InterPro" id="IPR004035">
    <property type="entry name" value="Endouclease-III_FeS-bd_BS"/>
</dbReference>
<evidence type="ECO:0000313" key="13">
    <source>
        <dbReference type="Proteomes" id="UP001597079"/>
    </source>
</evidence>
<keyword evidence="12" id="KW-0540">Nuclease</keyword>
<dbReference type="HAMAP" id="MF_00942">
    <property type="entry name" value="Nth"/>
    <property type="match status" value="1"/>
</dbReference>
<feature type="domain" description="HhH-GPD" evidence="11">
    <location>
        <begin position="41"/>
        <end position="188"/>
    </location>
</feature>
<keyword evidence="9 10" id="KW-0326">Glycosidase</keyword>
<comment type="catalytic activity">
    <reaction evidence="10">
        <text>2'-deoxyribonucleotide-(2'-deoxyribose 5'-phosphate)-2'-deoxyribonucleotide-DNA = a 3'-end 2'-deoxyribonucleotide-(2,3-dehydro-2,3-deoxyribose 5'-phosphate)-DNA + a 5'-end 5'-phospho-2'-deoxyribonucleoside-DNA + H(+)</text>
        <dbReference type="Rhea" id="RHEA:66592"/>
        <dbReference type="Rhea" id="RHEA-COMP:13180"/>
        <dbReference type="Rhea" id="RHEA-COMP:16897"/>
        <dbReference type="Rhea" id="RHEA-COMP:17067"/>
        <dbReference type="ChEBI" id="CHEBI:15378"/>
        <dbReference type="ChEBI" id="CHEBI:136412"/>
        <dbReference type="ChEBI" id="CHEBI:157695"/>
        <dbReference type="ChEBI" id="CHEBI:167181"/>
        <dbReference type="EC" id="4.2.99.18"/>
    </reaction>
</comment>
<evidence type="ECO:0000256" key="10">
    <source>
        <dbReference type="HAMAP-Rule" id="MF_00942"/>
    </source>
</evidence>